<keyword evidence="2" id="KW-1185">Reference proteome</keyword>
<dbReference type="OrthoDB" id="9816288at2"/>
<dbReference type="AlphaFoldDB" id="A0A1U9MJ89"/>
<evidence type="ECO:0000313" key="1">
    <source>
        <dbReference type="EMBL" id="AQT47985.1"/>
    </source>
</evidence>
<dbReference type="KEGG" id="bapi:BBC0122_018900"/>
<gene>
    <name evidence="1" type="ORF">BBC0122_018900</name>
</gene>
<protein>
    <submittedName>
        <fullName evidence="1">Uncharacterized protein</fullName>
    </submittedName>
</protein>
<organism evidence="1 2">
    <name type="scientific">Bartonella choladocola</name>
    <dbReference type="NCBI Taxonomy" id="2750995"/>
    <lineage>
        <taxon>Bacteria</taxon>
        <taxon>Pseudomonadati</taxon>
        <taxon>Pseudomonadota</taxon>
        <taxon>Alphaproteobacteria</taxon>
        <taxon>Hyphomicrobiales</taxon>
        <taxon>Bartonellaceae</taxon>
        <taxon>Bartonella</taxon>
    </lineage>
</organism>
<sequence>MVIQNQIVYEVFDEINQLGSISARAQTNDEWIQRNELSIAATCYALSPENGTGYPPREWPWQASAWNPSTRYRNLIKAIALLMIEIQNTKQE</sequence>
<evidence type="ECO:0000313" key="2">
    <source>
        <dbReference type="Proteomes" id="UP000189632"/>
    </source>
</evidence>
<reference evidence="1 2" key="1">
    <citation type="submission" date="2016-11" db="EMBL/GenBank/DDBJ databases">
        <title>Comparative genomics of Bartonella apis.</title>
        <authorList>
            <person name="Engel P."/>
        </authorList>
    </citation>
    <scope>NUCLEOTIDE SEQUENCE [LARGE SCALE GENOMIC DNA]</scope>
    <source>
        <strain evidence="1 2">BBC0122</strain>
    </source>
</reference>
<dbReference type="Proteomes" id="UP000189632">
    <property type="component" value="Chromosome"/>
</dbReference>
<name>A0A1U9MJ89_9HYPH</name>
<dbReference type="EMBL" id="CP015625">
    <property type="protein sequence ID" value="AQT47985.1"/>
    <property type="molecule type" value="Genomic_DNA"/>
</dbReference>
<proteinExistence type="predicted"/>
<dbReference type="RefSeq" id="WP_077993434.1">
    <property type="nucleotide sequence ID" value="NZ_CAXUOT020000003.1"/>
</dbReference>
<accession>A0A1U9MJ89</accession>